<dbReference type="InterPro" id="IPR011006">
    <property type="entry name" value="CheY-like_superfamily"/>
</dbReference>
<dbReference type="InterPro" id="IPR058245">
    <property type="entry name" value="NreC/VraR/RcsB-like_REC"/>
</dbReference>
<dbReference type="AlphaFoldDB" id="A0A3N2C3D1"/>
<evidence type="ECO:0000256" key="2">
    <source>
        <dbReference type="ARBA" id="ARBA00023125"/>
    </source>
</evidence>
<dbReference type="Pfam" id="PF00072">
    <property type="entry name" value="Response_reg"/>
    <property type="match status" value="1"/>
</dbReference>
<evidence type="ECO:0000313" key="7">
    <source>
        <dbReference type="EMBL" id="ROR82027.1"/>
    </source>
</evidence>
<keyword evidence="1 3" id="KW-0597">Phosphoprotein</keyword>
<dbReference type="InterPro" id="IPR000792">
    <property type="entry name" value="Tscrpt_reg_LuxR_C"/>
</dbReference>
<proteinExistence type="predicted"/>
<reference evidence="7 8" key="1">
    <citation type="submission" date="2018-11" db="EMBL/GenBank/DDBJ databases">
        <title>Sequencing the genomes of 1000 actinobacteria strains.</title>
        <authorList>
            <person name="Klenk H.-P."/>
        </authorList>
    </citation>
    <scope>NUCLEOTIDE SEQUENCE [LARGE SCALE GENOMIC DNA]</scope>
    <source>
        <strain evidence="7 8">DSM 14012</strain>
    </source>
</reference>
<feature type="modified residue" description="4-aspartylphosphate" evidence="3">
    <location>
        <position position="82"/>
    </location>
</feature>
<dbReference type="SMART" id="SM00421">
    <property type="entry name" value="HTH_LUXR"/>
    <property type="match status" value="1"/>
</dbReference>
<dbReference type="PROSITE" id="PS50110">
    <property type="entry name" value="RESPONSE_REGULATORY"/>
    <property type="match status" value="1"/>
</dbReference>
<evidence type="ECO:0000256" key="1">
    <source>
        <dbReference type="ARBA" id="ARBA00022553"/>
    </source>
</evidence>
<feature type="region of interest" description="Disordered" evidence="4">
    <location>
        <begin position="1"/>
        <end position="20"/>
    </location>
</feature>
<feature type="domain" description="Response regulatory" evidence="6">
    <location>
        <begin position="31"/>
        <end position="149"/>
    </location>
</feature>
<dbReference type="SUPFAM" id="SSF52172">
    <property type="entry name" value="CheY-like"/>
    <property type="match status" value="1"/>
</dbReference>
<dbReference type="Pfam" id="PF00196">
    <property type="entry name" value="GerE"/>
    <property type="match status" value="1"/>
</dbReference>
<dbReference type="GO" id="GO:0006355">
    <property type="term" value="P:regulation of DNA-templated transcription"/>
    <property type="evidence" value="ECO:0007669"/>
    <property type="project" value="InterPro"/>
</dbReference>
<keyword evidence="8" id="KW-1185">Reference proteome</keyword>
<evidence type="ECO:0000259" key="6">
    <source>
        <dbReference type="PROSITE" id="PS50110"/>
    </source>
</evidence>
<feature type="domain" description="HTH luxR-type" evidence="5">
    <location>
        <begin position="169"/>
        <end position="234"/>
    </location>
</feature>
<dbReference type="GO" id="GO:0000160">
    <property type="term" value="P:phosphorelay signal transduction system"/>
    <property type="evidence" value="ECO:0007669"/>
    <property type="project" value="InterPro"/>
</dbReference>
<dbReference type="CDD" id="cd17535">
    <property type="entry name" value="REC_NarL-like"/>
    <property type="match status" value="1"/>
</dbReference>
<sequence>MHHQSHSDPSPAALSTVGDATTDAATTRPLRVGVIEDQPLLGGMLAELLDGAPGVTFVGRAGTVAEARRLFLPGTVDVLTMDIELPDGNGVSLGVSLRRAQPGLGVVLLSAYDLMDMLLEMPADVRDGWSYLSKTSSLTREILLEAIRVSARGETMLDPELIDRTRPRAGSSLESLTDRQYAVLQLLATGRSNTGIATRLGIAEKSVQNHLTAIYAALGIEHDTSSNPRVSAVLALLAESGRLS</sequence>
<protein>
    <submittedName>
        <fullName evidence="7">LuxR family two component transcriptional regulator</fullName>
    </submittedName>
</protein>
<dbReference type="SMART" id="SM00448">
    <property type="entry name" value="REC"/>
    <property type="match status" value="1"/>
</dbReference>
<comment type="caution">
    <text evidence="7">The sequence shown here is derived from an EMBL/GenBank/DDBJ whole genome shotgun (WGS) entry which is preliminary data.</text>
</comment>
<dbReference type="InterPro" id="IPR039420">
    <property type="entry name" value="WalR-like"/>
</dbReference>
<organism evidence="7 8">
    <name type="scientific">Plantibacter flavus</name>
    <dbReference type="NCBI Taxonomy" id="150123"/>
    <lineage>
        <taxon>Bacteria</taxon>
        <taxon>Bacillati</taxon>
        <taxon>Actinomycetota</taxon>
        <taxon>Actinomycetes</taxon>
        <taxon>Micrococcales</taxon>
        <taxon>Microbacteriaceae</taxon>
        <taxon>Plantibacter</taxon>
    </lineage>
</organism>
<dbReference type="CDD" id="cd06170">
    <property type="entry name" value="LuxR_C_like"/>
    <property type="match status" value="1"/>
</dbReference>
<dbReference type="GO" id="GO:0003677">
    <property type="term" value="F:DNA binding"/>
    <property type="evidence" value="ECO:0007669"/>
    <property type="project" value="UniProtKB-KW"/>
</dbReference>
<dbReference type="PRINTS" id="PR00038">
    <property type="entry name" value="HTHLUXR"/>
</dbReference>
<dbReference type="PANTHER" id="PTHR43214">
    <property type="entry name" value="TWO-COMPONENT RESPONSE REGULATOR"/>
    <property type="match status" value="1"/>
</dbReference>
<dbReference type="Proteomes" id="UP000266915">
    <property type="component" value="Unassembled WGS sequence"/>
</dbReference>
<gene>
    <name evidence="7" type="ORF">EDD42_2109</name>
</gene>
<evidence type="ECO:0000256" key="4">
    <source>
        <dbReference type="SAM" id="MobiDB-lite"/>
    </source>
</evidence>
<dbReference type="InterPro" id="IPR016032">
    <property type="entry name" value="Sig_transdc_resp-reg_C-effctor"/>
</dbReference>
<dbReference type="InterPro" id="IPR001789">
    <property type="entry name" value="Sig_transdc_resp-reg_receiver"/>
</dbReference>
<dbReference type="RefSeq" id="WP_085510990.1">
    <property type="nucleotide sequence ID" value="NZ_FXAP01000001.1"/>
</dbReference>
<evidence type="ECO:0000259" key="5">
    <source>
        <dbReference type="PROSITE" id="PS50043"/>
    </source>
</evidence>
<name>A0A3N2C3D1_9MICO</name>
<keyword evidence="2" id="KW-0238">DNA-binding</keyword>
<evidence type="ECO:0000256" key="3">
    <source>
        <dbReference type="PROSITE-ProRule" id="PRU00169"/>
    </source>
</evidence>
<dbReference type="Gene3D" id="3.40.50.2300">
    <property type="match status" value="1"/>
</dbReference>
<accession>A0A3N2C3D1</accession>
<dbReference type="PROSITE" id="PS50043">
    <property type="entry name" value="HTH_LUXR_2"/>
    <property type="match status" value="1"/>
</dbReference>
<dbReference type="SUPFAM" id="SSF46894">
    <property type="entry name" value="C-terminal effector domain of the bipartite response regulators"/>
    <property type="match status" value="1"/>
</dbReference>
<evidence type="ECO:0000313" key="8">
    <source>
        <dbReference type="Proteomes" id="UP000266915"/>
    </source>
</evidence>
<dbReference type="EMBL" id="RKHL01000001">
    <property type="protein sequence ID" value="ROR82027.1"/>
    <property type="molecule type" value="Genomic_DNA"/>
</dbReference>